<comment type="similarity">
    <text evidence="1">Belongs to the oxygen-dependent FAD-linked oxidoreductase family.</text>
</comment>
<evidence type="ECO:0000259" key="4">
    <source>
        <dbReference type="PROSITE" id="PS51387"/>
    </source>
</evidence>
<keyword evidence="2" id="KW-0560">Oxidoreductase</keyword>
<dbReference type="InterPro" id="IPR036318">
    <property type="entry name" value="FAD-bd_PCMH-like_sf"/>
</dbReference>
<dbReference type="OrthoDB" id="9983560at2759"/>
<dbReference type="InParanoid" id="A0A1Y2DLP4"/>
<dbReference type="EMBL" id="MCFJ01000012">
    <property type="protein sequence ID" value="ORY60056.1"/>
    <property type="molecule type" value="Genomic_DNA"/>
</dbReference>
<accession>A0A1Y2DLP4</accession>
<dbReference type="GO" id="GO:0071949">
    <property type="term" value="F:FAD binding"/>
    <property type="evidence" value="ECO:0007669"/>
    <property type="project" value="InterPro"/>
</dbReference>
<name>A0A1Y2DLP4_9PEZI</name>
<dbReference type="InterPro" id="IPR016169">
    <property type="entry name" value="FAD-bd_PCMH_sub2"/>
</dbReference>
<dbReference type="Proteomes" id="UP000193689">
    <property type="component" value="Unassembled WGS sequence"/>
</dbReference>
<dbReference type="InterPro" id="IPR016166">
    <property type="entry name" value="FAD-bd_PCMH"/>
</dbReference>
<feature type="signal peptide" evidence="3">
    <location>
        <begin position="1"/>
        <end position="18"/>
    </location>
</feature>
<dbReference type="Pfam" id="PF08031">
    <property type="entry name" value="BBE"/>
    <property type="match status" value="1"/>
</dbReference>
<dbReference type="GO" id="GO:0016491">
    <property type="term" value="F:oxidoreductase activity"/>
    <property type="evidence" value="ECO:0007669"/>
    <property type="project" value="UniProtKB-KW"/>
</dbReference>
<evidence type="ECO:0000256" key="2">
    <source>
        <dbReference type="ARBA" id="ARBA00023002"/>
    </source>
</evidence>
<evidence type="ECO:0000313" key="5">
    <source>
        <dbReference type="EMBL" id="ORY60056.1"/>
    </source>
</evidence>
<dbReference type="RefSeq" id="XP_040712490.1">
    <property type="nucleotide sequence ID" value="XM_040856555.1"/>
</dbReference>
<reference evidence="5 6" key="1">
    <citation type="submission" date="2016-07" db="EMBL/GenBank/DDBJ databases">
        <title>Pervasive Adenine N6-methylation of Active Genes in Fungi.</title>
        <authorList>
            <consortium name="DOE Joint Genome Institute"/>
            <person name="Mondo S.J."/>
            <person name="Dannebaum R.O."/>
            <person name="Kuo R.C."/>
            <person name="Labutti K."/>
            <person name="Haridas S."/>
            <person name="Kuo A."/>
            <person name="Salamov A."/>
            <person name="Ahrendt S.R."/>
            <person name="Lipzen A."/>
            <person name="Sullivan W."/>
            <person name="Andreopoulos W.B."/>
            <person name="Clum A."/>
            <person name="Lindquist E."/>
            <person name="Daum C."/>
            <person name="Ramamoorthy G.K."/>
            <person name="Gryganskyi A."/>
            <person name="Culley D."/>
            <person name="Magnuson J.K."/>
            <person name="James T.Y."/>
            <person name="O'Malley M.A."/>
            <person name="Stajich J.E."/>
            <person name="Spatafora J.W."/>
            <person name="Visel A."/>
            <person name="Grigoriev I.V."/>
        </authorList>
    </citation>
    <scope>NUCLEOTIDE SEQUENCE [LARGE SCALE GENOMIC DNA]</scope>
    <source>
        <strain evidence="5 6">CBS 129021</strain>
    </source>
</reference>
<dbReference type="STRING" id="1141098.A0A1Y2DLP4"/>
<evidence type="ECO:0000256" key="3">
    <source>
        <dbReference type="SAM" id="SignalP"/>
    </source>
</evidence>
<comment type="caution">
    <text evidence="5">The sequence shown here is derived from an EMBL/GenBank/DDBJ whole genome shotgun (WGS) entry which is preliminary data.</text>
</comment>
<protein>
    <recommendedName>
        <fullName evidence="4">FAD-binding PCMH-type domain-containing protein</fullName>
    </recommendedName>
</protein>
<keyword evidence="6" id="KW-1185">Reference proteome</keyword>
<dbReference type="PROSITE" id="PS51387">
    <property type="entry name" value="FAD_PCMH"/>
    <property type="match status" value="1"/>
</dbReference>
<dbReference type="InterPro" id="IPR012951">
    <property type="entry name" value="BBE"/>
</dbReference>
<proteinExistence type="inferred from homology"/>
<evidence type="ECO:0000313" key="6">
    <source>
        <dbReference type="Proteomes" id="UP000193689"/>
    </source>
</evidence>
<dbReference type="GeneID" id="63772767"/>
<dbReference type="AlphaFoldDB" id="A0A1Y2DLP4"/>
<feature type="chain" id="PRO_5013208905" description="FAD-binding PCMH-type domain-containing protein" evidence="3">
    <location>
        <begin position="19"/>
        <end position="631"/>
    </location>
</feature>
<dbReference type="Gene3D" id="3.30.465.10">
    <property type="match status" value="2"/>
</dbReference>
<gene>
    <name evidence="5" type="ORF">BCR38DRAFT_350297</name>
</gene>
<dbReference type="PANTHER" id="PTHR13878">
    <property type="entry name" value="GULONOLACTONE OXIDASE"/>
    <property type="match status" value="1"/>
</dbReference>
<dbReference type="InterPro" id="IPR006094">
    <property type="entry name" value="Oxid_FAD_bind_N"/>
</dbReference>
<dbReference type="PANTHER" id="PTHR13878:SF91">
    <property type="entry name" value="FAD BINDING DOMAIN PROTEIN (AFU_ORTHOLOGUE AFUA_6G12070)-RELATED"/>
    <property type="match status" value="1"/>
</dbReference>
<organism evidence="5 6">
    <name type="scientific">Pseudomassariella vexata</name>
    <dbReference type="NCBI Taxonomy" id="1141098"/>
    <lineage>
        <taxon>Eukaryota</taxon>
        <taxon>Fungi</taxon>
        <taxon>Dikarya</taxon>
        <taxon>Ascomycota</taxon>
        <taxon>Pezizomycotina</taxon>
        <taxon>Sordariomycetes</taxon>
        <taxon>Xylariomycetidae</taxon>
        <taxon>Amphisphaeriales</taxon>
        <taxon>Pseudomassariaceae</taxon>
        <taxon>Pseudomassariella</taxon>
    </lineage>
</organism>
<feature type="domain" description="FAD-binding PCMH-type" evidence="4">
    <location>
        <begin position="146"/>
        <end position="325"/>
    </location>
</feature>
<sequence>MRSSLALVLLASVTKITCYNFDFESIQLQDEDVDKNPDVAFGEKSTPIAGAEASACRVFPGTEQWPADEAWTRLNNSLGGVLLKPAPPAAVCYPSSPSYNTAQCNYIVFNASTNRFYINDPLTVLTEWPEGSTCPATLTPKGNCTQGGFPDYVVNATTVKHIQMAVNFARNKNIRLVVKNTGHDWVGRSTGAGSLSIWTHYLKSFEFLPEYTHDKYKGVAAKVSSGIEAWETYDYMDIYNMTLVVPNGYTVGAYGGWMTGGGHSILGSIYGLGADQPLSIQAVTADGKFVTADLNNNPDLFYALRGGGPGTFAIVTSAVIKAFPFLEVTATTLAFNYRNSSTIPENDITLPLTLQDRDLFWRGFNLYNRFGLSVVDANGTAYSYATALNNASNIEFTGTFEFPGKSKTEVKKFMQPLFNELNKMGINVTNPEPGPSTNWGPKRDGVGDVPGNSRFGSRLFPRANWEDDELWEDTMRAVRETTEQGYMFHGIHVAPTEEVAGYPGQNGMNPAFRRAVMHADMFDIGSAYDNGGSRGEATPEQIIRGHELMNEALNKWRVATPDGGAYINEADVQEPDWQKSFFGSKYERLLEIKKKWDPWSLFWAPSTVGSEGWAVRDPDGLPTQNGPLCKV</sequence>
<keyword evidence="3" id="KW-0732">Signal</keyword>
<dbReference type="InterPro" id="IPR050432">
    <property type="entry name" value="FAD-linked_Oxidoreductases_BP"/>
</dbReference>
<evidence type="ECO:0000256" key="1">
    <source>
        <dbReference type="ARBA" id="ARBA00005466"/>
    </source>
</evidence>
<dbReference type="Pfam" id="PF01565">
    <property type="entry name" value="FAD_binding_4"/>
    <property type="match status" value="1"/>
</dbReference>
<dbReference type="SUPFAM" id="SSF56176">
    <property type="entry name" value="FAD-binding/transporter-associated domain-like"/>
    <property type="match status" value="1"/>
</dbReference>